<gene>
    <name evidence="2" type="ORF">HELGO_WM14565</name>
</gene>
<dbReference type="PANTHER" id="PTHR47515">
    <property type="entry name" value="LOW CALCIUM RESPONSE LOCUS PROTEIN T"/>
    <property type="match status" value="1"/>
</dbReference>
<dbReference type="PROSITE" id="PS50994">
    <property type="entry name" value="INTEGRASE"/>
    <property type="match status" value="1"/>
</dbReference>
<dbReference type="Pfam" id="PF13683">
    <property type="entry name" value="rve_3"/>
    <property type="match status" value="1"/>
</dbReference>
<reference evidence="2" key="1">
    <citation type="submission" date="2020-01" db="EMBL/GenBank/DDBJ databases">
        <authorList>
            <person name="Meier V. D."/>
            <person name="Meier V D."/>
        </authorList>
    </citation>
    <scope>NUCLEOTIDE SEQUENCE</scope>
    <source>
        <strain evidence="2">HLG_WM_MAG_01</strain>
    </source>
</reference>
<protein>
    <submittedName>
        <fullName evidence="2">Mobile element protein</fullName>
    </submittedName>
</protein>
<evidence type="ECO:0000259" key="1">
    <source>
        <dbReference type="PROSITE" id="PS50994"/>
    </source>
</evidence>
<dbReference type="InterPro" id="IPR036397">
    <property type="entry name" value="RNaseH_sf"/>
</dbReference>
<dbReference type="AlphaFoldDB" id="A0A6S6T9Q5"/>
<dbReference type="SUPFAM" id="SSF53098">
    <property type="entry name" value="Ribonuclease H-like"/>
    <property type="match status" value="1"/>
</dbReference>
<dbReference type="PANTHER" id="PTHR47515:SF2">
    <property type="entry name" value="INTEGRASE CORE DOMAIN PROTEIN"/>
    <property type="match status" value="1"/>
</dbReference>
<dbReference type="InterPro" id="IPR048020">
    <property type="entry name" value="Transpos_IS3"/>
</dbReference>
<organism evidence="2">
    <name type="scientific">uncultured Sulfurovum sp</name>
    <dbReference type="NCBI Taxonomy" id="269237"/>
    <lineage>
        <taxon>Bacteria</taxon>
        <taxon>Pseudomonadati</taxon>
        <taxon>Campylobacterota</taxon>
        <taxon>Epsilonproteobacteria</taxon>
        <taxon>Campylobacterales</taxon>
        <taxon>Sulfurovaceae</taxon>
        <taxon>Sulfurovum</taxon>
        <taxon>environmental samples</taxon>
    </lineage>
</organism>
<accession>A0A6S6T9Q5</accession>
<dbReference type="GO" id="GO:0003676">
    <property type="term" value="F:nucleic acid binding"/>
    <property type="evidence" value="ECO:0007669"/>
    <property type="project" value="InterPro"/>
</dbReference>
<proteinExistence type="predicted"/>
<dbReference type="NCBIfam" id="NF033516">
    <property type="entry name" value="transpos_IS3"/>
    <property type="match status" value="1"/>
</dbReference>
<dbReference type="GO" id="GO:0015074">
    <property type="term" value="P:DNA integration"/>
    <property type="evidence" value="ECO:0007669"/>
    <property type="project" value="InterPro"/>
</dbReference>
<sequence length="265" mass="31815">MHFSLSISQACKMLEISKSTYYYVKKPKDDSQVIEVLNSLVDKHPRNGFWLLFNRLRKLGYTWNHKRVYRVYKAMGLHIVRRTKKRIPKRIKNPLQDLYHPNVQWSMDFMSDTLFGGRRYRILNIMDEFNRELIEFEVDTSLPAIKVIEALRRAMDFRGKPKSIRVDNGPEFISHKLEIWCYIHSIELKFIQPGCPTQNSRVERFNGSMRREFFHAYLFDTLDEVRVAAKEWIDDYNYNRPHKFLGKLSPIEYLEKYNLEQSYSA</sequence>
<dbReference type="EMBL" id="CACVAS010000072">
    <property type="protein sequence ID" value="CAA6815774.1"/>
    <property type="molecule type" value="Genomic_DNA"/>
</dbReference>
<dbReference type="InterPro" id="IPR001584">
    <property type="entry name" value="Integrase_cat-core"/>
</dbReference>
<feature type="domain" description="Integrase catalytic" evidence="1">
    <location>
        <begin position="97"/>
        <end position="258"/>
    </location>
</feature>
<dbReference type="InterPro" id="IPR012337">
    <property type="entry name" value="RNaseH-like_sf"/>
</dbReference>
<name>A0A6S6T9Q5_9BACT</name>
<evidence type="ECO:0000313" key="2">
    <source>
        <dbReference type="EMBL" id="CAA6815774.1"/>
    </source>
</evidence>
<dbReference type="Gene3D" id="3.30.420.10">
    <property type="entry name" value="Ribonuclease H-like superfamily/Ribonuclease H"/>
    <property type="match status" value="1"/>
</dbReference>